<dbReference type="Proteomes" id="UP001239680">
    <property type="component" value="Unassembled WGS sequence"/>
</dbReference>
<dbReference type="GO" id="GO:0016746">
    <property type="term" value="F:acyltransferase activity"/>
    <property type="evidence" value="ECO:0007669"/>
    <property type="project" value="UniProtKB-KW"/>
</dbReference>
<protein>
    <submittedName>
        <fullName evidence="10">Acyltransferase</fullName>
        <ecNumber evidence="10">2.3.1.-</ecNumber>
    </submittedName>
</protein>
<keyword evidence="10" id="KW-0808">Transferase</keyword>
<comment type="caution">
    <text evidence="10">The sequence shown here is derived from an EMBL/GenBank/DDBJ whole genome shotgun (WGS) entry which is preliminary data.</text>
</comment>
<evidence type="ECO:0000256" key="3">
    <source>
        <dbReference type="ARBA" id="ARBA00022475"/>
    </source>
</evidence>
<evidence type="ECO:0000313" key="10">
    <source>
        <dbReference type="EMBL" id="MDQ2066615.1"/>
    </source>
</evidence>
<name>A0ABU0W0G9_9RHOB</name>
<feature type="domain" description="Acyltransferase 3" evidence="9">
    <location>
        <begin position="31"/>
        <end position="309"/>
    </location>
</feature>
<dbReference type="Pfam" id="PF01757">
    <property type="entry name" value="Acyl_transf_3"/>
    <property type="match status" value="1"/>
</dbReference>
<sequence>MTTALRVDPVDLPSSGPNPQPQPKREYRRVIDLLRFLAAVGIVLDHGMGWAVVGYPALGLFLILTAYFGVGSYRRAMGQEGQGGGFWSNRAKRMLVPWLFWCAFYRLVWEVVSDEPFQLLSDPFTLLIGPSIHLWFLPFAALAMIFIPAIARDVERVPQLVLASVILVPLSIALGLIHAKSGLEGWLISDGPIVPPVPQWAFSLPIFIWGALAAVAHRLGRPEITLAAAFVSSAVLLALDWDVASIQLILCAVIFEIGYRLRWQGQWMTDLAGYAFGLYLLHPFFMLVGYKIFGADGGTAWPTAVALFGAWGATWLCKRLPVVKGML</sequence>
<reference evidence="10 11" key="1">
    <citation type="submission" date="2023-08" db="EMBL/GenBank/DDBJ databases">
        <title>Characterization of two Paracoccaceae strains isolated from Phycosphere and proposal of Xinfangfangia lacusdiani sp. nov.</title>
        <authorList>
            <person name="Deng Y."/>
            <person name="Zhang Y.Q."/>
        </authorList>
    </citation>
    <scope>NUCLEOTIDE SEQUENCE [LARGE SCALE GENOMIC DNA]</scope>
    <source>
        <strain evidence="10 11">CPCC 101601</strain>
    </source>
</reference>
<proteinExistence type="inferred from homology"/>
<keyword evidence="4 8" id="KW-0812">Transmembrane</keyword>
<dbReference type="RefSeq" id="WP_306680323.1">
    <property type="nucleotide sequence ID" value="NZ_JAVDBT010000008.1"/>
</dbReference>
<feature type="transmembrane region" description="Helical" evidence="8">
    <location>
        <begin position="273"/>
        <end position="293"/>
    </location>
</feature>
<dbReference type="EC" id="2.3.1.-" evidence="10"/>
<feature type="transmembrane region" description="Helical" evidence="8">
    <location>
        <begin position="57"/>
        <end position="73"/>
    </location>
</feature>
<keyword evidence="5 8" id="KW-1133">Transmembrane helix</keyword>
<feature type="transmembrane region" description="Helical" evidence="8">
    <location>
        <begin position="94"/>
        <end position="112"/>
    </location>
</feature>
<feature type="transmembrane region" description="Helical" evidence="8">
    <location>
        <begin position="160"/>
        <end position="179"/>
    </location>
</feature>
<evidence type="ECO:0000256" key="6">
    <source>
        <dbReference type="ARBA" id="ARBA00023136"/>
    </source>
</evidence>
<feature type="transmembrane region" description="Helical" evidence="8">
    <location>
        <begin position="199"/>
        <end position="216"/>
    </location>
</feature>
<dbReference type="InterPro" id="IPR002656">
    <property type="entry name" value="Acyl_transf_3_dom"/>
</dbReference>
<evidence type="ECO:0000256" key="5">
    <source>
        <dbReference type="ARBA" id="ARBA00022989"/>
    </source>
</evidence>
<feature type="transmembrane region" description="Helical" evidence="8">
    <location>
        <begin position="299"/>
        <end position="317"/>
    </location>
</feature>
<keyword evidence="11" id="KW-1185">Reference proteome</keyword>
<evidence type="ECO:0000256" key="1">
    <source>
        <dbReference type="ARBA" id="ARBA00004651"/>
    </source>
</evidence>
<gene>
    <name evidence="10" type="ORF">Q9295_09530</name>
</gene>
<comment type="similarity">
    <text evidence="2">Belongs to the acyltransferase 3 family.</text>
</comment>
<evidence type="ECO:0000259" key="9">
    <source>
        <dbReference type="Pfam" id="PF01757"/>
    </source>
</evidence>
<evidence type="ECO:0000256" key="7">
    <source>
        <dbReference type="SAM" id="MobiDB-lite"/>
    </source>
</evidence>
<evidence type="ECO:0000256" key="4">
    <source>
        <dbReference type="ARBA" id="ARBA00022692"/>
    </source>
</evidence>
<keyword evidence="10" id="KW-0012">Acyltransferase</keyword>
<dbReference type="PANTHER" id="PTHR40074">
    <property type="entry name" value="O-ACETYLTRANSFERASE WECH"/>
    <property type="match status" value="1"/>
</dbReference>
<dbReference type="EMBL" id="JAVDBT010000008">
    <property type="protein sequence ID" value="MDQ2066615.1"/>
    <property type="molecule type" value="Genomic_DNA"/>
</dbReference>
<feature type="transmembrane region" description="Helical" evidence="8">
    <location>
        <begin position="132"/>
        <end position="151"/>
    </location>
</feature>
<comment type="subcellular location">
    <subcellularLocation>
        <location evidence="1">Cell membrane</location>
        <topology evidence="1">Multi-pass membrane protein</topology>
    </subcellularLocation>
</comment>
<keyword evidence="6 8" id="KW-0472">Membrane</keyword>
<organism evidence="10 11">
    <name type="scientific">Pseudogemmobacter lacusdianii</name>
    <dbReference type="NCBI Taxonomy" id="3069608"/>
    <lineage>
        <taxon>Bacteria</taxon>
        <taxon>Pseudomonadati</taxon>
        <taxon>Pseudomonadota</taxon>
        <taxon>Alphaproteobacteria</taxon>
        <taxon>Rhodobacterales</taxon>
        <taxon>Paracoccaceae</taxon>
        <taxon>Pseudogemmobacter</taxon>
    </lineage>
</organism>
<feature type="region of interest" description="Disordered" evidence="7">
    <location>
        <begin position="1"/>
        <end position="24"/>
    </location>
</feature>
<evidence type="ECO:0000256" key="2">
    <source>
        <dbReference type="ARBA" id="ARBA00007400"/>
    </source>
</evidence>
<dbReference type="PANTHER" id="PTHR40074:SF2">
    <property type="entry name" value="O-ACETYLTRANSFERASE WECH"/>
    <property type="match status" value="1"/>
</dbReference>
<accession>A0ABU0W0G9</accession>
<evidence type="ECO:0000313" key="11">
    <source>
        <dbReference type="Proteomes" id="UP001239680"/>
    </source>
</evidence>
<keyword evidence="3" id="KW-1003">Cell membrane</keyword>
<evidence type="ECO:0000256" key="8">
    <source>
        <dbReference type="SAM" id="Phobius"/>
    </source>
</evidence>